<accession>A0A8H5U035</accession>
<keyword evidence="9" id="KW-1185">Reference proteome</keyword>
<dbReference type="InterPro" id="IPR012156">
    <property type="entry name" value="Cold_shock_CspA"/>
</dbReference>
<dbReference type="PANTHER" id="PTHR46565">
    <property type="entry name" value="COLD SHOCK DOMAIN PROTEIN 2"/>
    <property type="match status" value="1"/>
</dbReference>
<organism evidence="8 9">
    <name type="scientific">Fusarium heterosporum</name>
    <dbReference type="NCBI Taxonomy" id="42747"/>
    <lineage>
        <taxon>Eukaryota</taxon>
        <taxon>Fungi</taxon>
        <taxon>Dikarya</taxon>
        <taxon>Ascomycota</taxon>
        <taxon>Pezizomycotina</taxon>
        <taxon>Sordariomycetes</taxon>
        <taxon>Hypocreomycetidae</taxon>
        <taxon>Hypocreales</taxon>
        <taxon>Nectriaceae</taxon>
        <taxon>Fusarium</taxon>
        <taxon>Fusarium heterosporum species complex</taxon>
    </lineage>
</organism>
<dbReference type="PANTHER" id="PTHR46565:SF20">
    <property type="entry name" value="COLD SHOCK DOMAIN-CONTAINING PROTEIN 4"/>
    <property type="match status" value="1"/>
</dbReference>
<dbReference type="InterPro" id="IPR011129">
    <property type="entry name" value="CSD"/>
</dbReference>
<evidence type="ECO:0000256" key="5">
    <source>
        <dbReference type="ARBA" id="ARBA00023159"/>
    </source>
</evidence>
<evidence type="ECO:0000313" key="9">
    <source>
        <dbReference type="Proteomes" id="UP000567885"/>
    </source>
</evidence>
<dbReference type="CDD" id="cd04458">
    <property type="entry name" value="CSP_CDS"/>
    <property type="match status" value="1"/>
</dbReference>
<dbReference type="PRINTS" id="PR00050">
    <property type="entry name" value="COLDSHOCK"/>
</dbReference>
<keyword evidence="2" id="KW-0963">Cytoplasm</keyword>
<evidence type="ECO:0000256" key="6">
    <source>
        <dbReference type="ARBA" id="ARBA00023163"/>
    </source>
</evidence>
<comment type="caution">
    <text evidence="8">The sequence shown here is derived from an EMBL/GenBank/DDBJ whole genome shotgun (WGS) entry which is preliminary data.</text>
</comment>
<proteinExistence type="predicted"/>
<keyword evidence="5" id="KW-0010">Activator</keyword>
<comment type="subcellular location">
    <subcellularLocation>
        <location evidence="1">Cytoplasm</location>
    </subcellularLocation>
</comment>
<dbReference type="GO" id="GO:0005737">
    <property type="term" value="C:cytoplasm"/>
    <property type="evidence" value="ECO:0007669"/>
    <property type="project" value="UniProtKB-SubCell"/>
</dbReference>
<reference evidence="8 9" key="1">
    <citation type="submission" date="2020-05" db="EMBL/GenBank/DDBJ databases">
        <title>Identification and distribution of gene clusters putatively required for synthesis of sphingolipid metabolism inhibitors in phylogenetically diverse species of the filamentous fungus Fusarium.</title>
        <authorList>
            <person name="Kim H.-S."/>
            <person name="Busman M."/>
            <person name="Brown D.W."/>
            <person name="Divon H."/>
            <person name="Uhlig S."/>
            <person name="Proctor R.H."/>
        </authorList>
    </citation>
    <scope>NUCLEOTIDE SEQUENCE [LARGE SCALE GENOMIC DNA]</scope>
    <source>
        <strain evidence="8 9">NRRL 20693</strain>
    </source>
</reference>
<dbReference type="FunFam" id="2.40.50.140:FF:000006">
    <property type="entry name" value="Cold shock protein CspC"/>
    <property type="match status" value="1"/>
</dbReference>
<dbReference type="SMART" id="SM00357">
    <property type="entry name" value="CSP"/>
    <property type="match status" value="1"/>
</dbReference>
<dbReference type="PROSITE" id="PS51857">
    <property type="entry name" value="CSD_2"/>
    <property type="match status" value="1"/>
</dbReference>
<keyword evidence="6" id="KW-0804">Transcription</keyword>
<dbReference type="OrthoDB" id="422005at2759"/>
<feature type="domain" description="CSD" evidence="7">
    <location>
        <begin position="6"/>
        <end position="71"/>
    </location>
</feature>
<name>A0A8H5U035_FUSHE</name>
<dbReference type="Proteomes" id="UP000567885">
    <property type="component" value="Unassembled WGS sequence"/>
</dbReference>
<dbReference type="PIRSF" id="PIRSF002599">
    <property type="entry name" value="Cold_shock_A"/>
    <property type="match status" value="1"/>
</dbReference>
<keyword evidence="4" id="KW-0238">DNA-binding</keyword>
<evidence type="ECO:0000256" key="3">
    <source>
        <dbReference type="ARBA" id="ARBA00023015"/>
    </source>
</evidence>
<evidence type="ECO:0000256" key="4">
    <source>
        <dbReference type="ARBA" id="ARBA00023125"/>
    </source>
</evidence>
<dbReference type="InterPro" id="IPR002059">
    <property type="entry name" value="CSP_DNA-bd"/>
</dbReference>
<keyword evidence="3" id="KW-0805">Transcription regulation</keyword>
<dbReference type="EMBL" id="JAAGWQ010000012">
    <property type="protein sequence ID" value="KAF5679416.1"/>
    <property type="molecule type" value="Genomic_DNA"/>
</dbReference>
<sequence>MSDEIRESGTVKWFNDGKGFGFIAPDAGGPDLYVHYSEIQKQGFKSLQEEERVEYTTVEGVKGPTAEKVTPI</sequence>
<dbReference type="Gene3D" id="2.40.50.140">
    <property type="entry name" value="Nucleic acid-binding proteins"/>
    <property type="match status" value="1"/>
</dbReference>
<evidence type="ECO:0000259" key="7">
    <source>
        <dbReference type="PROSITE" id="PS51857"/>
    </source>
</evidence>
<dbReference type="Pfam" id="PF00313">
    <property type="entry name" value="CSD"/>
    <property type="match status" value="1"/>
</dbReference>
<dbReference type="GO" id="GO:0003677">
    <property type="term" value="F:DNA binding"/>
    <property type="evidence" value="ECO:0007669"/>
    <property type="project" value="UniProtKB-KW"/>
</dbReference>
<dbReference type="InterPro" id="IPR012340">
    <property type="entry name" value="NA-bd_OB-fold"/>
</dbReference>
<evidence type="ECO:0000256" key="1">
    <source>
        <dbReference type="ARBA" id="ARBA00004496"/>
    </source>
</evidence>
<protein>
    <submittedName>
        <fullName evidence="8">Cold-shock protein</fullName>
    </submittedName>
</protein>
<dbReference type="SUPFAM" id="SSF50249">
    <property type="entry name" value="Nucleic acid-binding proteins"/>
    <property type="match status" value="1"/>
</dbReference>
<evidence type="ECO:0000313" key="8">
    <source>
        <dbReference type="EMBL" id="KAF5679416.1"/>
    </source>
</evidence>
<evidence type="ECO:0000256" key="2">
    <source>
        <dbReference type="ARBA" id="ARBA00022490"/>
    </source>
</evidence>
<dbReference type="AlphaFoldDB" id="A0A8H5U035"/>
<gene>
    <name evidence="8" type="ORF">FHETE_833</name>
</gene>